<reference evidence="3" key="1">
    <citation type="journal article" date="2019" name="Int. J. Syst. Evol. Microbiol.">
        <title>The Global Catalogue of Microorganisms (GCM) 10K type strain sequencing project: providing services to taxonomists for standard genome sequencing and annotation.</title>
        <authorList>
            <consortium name="The Broad Institute Genomics Platform"/>
            <consortium name="The Broad Institute Genome Sequencing Center for Infectious Disease"/>
            <person name="Wu L."/>
            <person name="Ma J."/>
        </authorList>
    </citation>
    <scope>NUCLEOTIDE SEQUENCE [LARGE SCALE GENOMIC DNA]</scope>
    <source>
        <strain evidence="3">JCM 16923</strain>
    </source>
</reference>
<sequence>MESVVVWCGVISFLAAGVWSLEATQDWRNKITHGAMIVAIAAAVPTIALIPFLTDWPWWAYPLFWIGAPVAVVAIGGLALGEAMQRFGR</sequence>
<gene>
    <name evidence="2" type="ORF">GCM10022231_33620</name>
</gene>
<protein>
    <submittedName>
        <fullName evidence="2">Uncharacterized protein</fullName>
    </submittedName>
</protein>
<organism evidence="2 3">
    <name type="scientific">Gordonia caeni</name>
    <dbReference type="NCBI Taxonomy" id="1007097"/>
    <lineage>
        <taxon>Bacteria</taxon>
        <taxon>Bacillati</taxon>
        <taxon>Actinomycetota</taxon>
        <taxon>Actinomycetes</taxon>
        <taxon>Mycobacteriales</taxon>
        <taxon>Gordoniaceae</taxon>
        <taxon>Gordonia</taxon>
    </lineage>
</organism>
<comment type="caution">
    <text evidence="2">The sequence shown here is derived from an EMBL/GenBank/DDBJ whole genome shotgun (WGS) entry which is preliminary data.</text>
</comment>
<keyword evidence="3" id="KW-1185">Reference proteome</keyword>
<name>A0ABP7PQP0_9ACTN</name>
<feature type="transmembrane region" description="Helical" evidence="1">
    <location>
        <begin position="59"/>
        <end position="80"/>
    </location>
</feature>
<accession>A0ABP7PQP0</accession>
<keyword evidence="1" id="KW-1133">Transmembrane helix</keyword>
<feature type="transmembrane region" description="Helical" evidence="1">
    <location>
        <begin position="6"/>
        <end position="23"/>
    </location>
</feature>
<feature type="transmembrane region" description="Helical" evidence="1">
    <location>
        <begin position="35"/>
        <end position="53"/>
    </location>
</feature>
<keyword evidence="1" id="KW-0812">Transmembrane</keyword>
<evidence type="ECO:0000313" key="3">
    <source>
        <dbReference type="Proteomes" id="UP001418444"/>
    </source>
</evidence>
<keyword evidence="1" id="KW-0472">Membrane</keyword>
<dbReference type="EMBL" id="BAAAZW010000012">
    <property type="protein sequence ID" value="GAA3969620.1"/>
    <property type="molecule type" value="Genomic_DNA"/>
</dbReference>
<evidence type="ECO:0000313" key="2">
    <source>
        <dbReference type="EMBL" id="GAA3969620.1"/>
    </source>
</evidence>
<evidence type="ECO:0000256" key="1">
    <source>
        <dbReference type="SAM" id="Phobius"/>
    </source>
</evidence>
<proteinExistence type="predicted"/>
<dbReference type="Proteomes" id="UP001418444">
    <property type="component" value="Unassembled WGS sequence"/>
</dbReference>
<dbReference type="RefSeq" id="WP_344785669.1">
    <property type="nucleotide sequence ID" value="NZ_BAAAZW010000012.1"/>
</dbReference>